<dbReference type="RefSeq" id="WP_093793616.1">
    <property type="nucleotide sequence ID" value="NZ_CP155571.1"/>
</dbReference>
<evidence type="ECO:0000259" key="2">
    <source>
        <dbReference type="PROSITE" id="PS51831"/>
    </source>
</evidence>
<dbReference type="PANTHER" id="PTHR43155:SF2">
    <property type="entry name" value="CYCLIC DI-GMP PHOSPHODIESTERASE PA4108"/>
    <property type="match status" value="1"/>
</dbReference>
<gene>
    <name evidence="4" type="ORF">SPACI_009950</name>
</gene>
<dbReference type="Gene3D" id="3.30.450.20">
    <property type="entry name" value="PAS domain"/>
    <property type="match status" value="1"/>
</dbReference>
<dbReference type="SMART" id="SM00471">
    <property type="entry name" value="HDc"/>
    <property type="match status" value="1"/>
</dbReference>
<dbReference type="CDD" id="cd00077">
    <property type="entry name" value="HDc"/>
    <property type="match status" value="1"/>
</dbReference>
<dbReference type="Pfam" id="PF13487">
    <property type="entry name" value="HD_5"/>
    <property type="match status" value="1"/>
</dbReference>
<dbReference type="PROSITE" id="PS51831">
    <property type="entry name" value="HD"/>
    <property type="match status" value="1"/>
</dbReference>
<feature type="domain" description="PAC" evidence="1">
    <location>
        <begin position="295"/>
        <end position="345"/>
    </location>
</feature>
<name>A0ABZ3IYC1_SPOA4</name>
<dbReference type="PROSITE" id="PS51832">
    <property type="entry name" value="HD_GYP"/>
    <property type="match status" value="1"/>
</dbReference>
<reference evidence="4" key="1">
    <citation type="submission" date="2024-05" db="EMBL/GenBank/DDBJ databases">
        <title>Isolation and characterization of Sporomusa carbonis sp. nov., a carboxydotrophic hydrogenogen in the genus of Sporomusa isolated from a charcoal burning pile.</title>
        <authorList>
            <person name="Boeer T."/>
            <person name="Rosenbaum F."/>
            <person name="Eysell L."/>
            <person name="Mueller V."/>
            <person name="Daniel R."/>
            <person name="Poehlein A."/>
        </authorList>
    </citation>
    <scope>NUCLEOTIDE SEQUENCE [LARGE SCALE GENOMIC DNA]</scope>
    <source>
        <strain evidence="4">DSM 3132</strain>
    </source>
</reference>
<dbReference type="PROSITE" id="PS50113">
    <property type="entry name" value="PAC"/>
    <property type="match status" value="1"/>
</dbReference>
<dbReference type="InterPro" id="IPR006674">
    <property type="entry name" value="HD_domain"/>
</dbReference>
<dbReference type="Pfam" id="PF08448">
    <property type="entry name" value="PAS_4"/>
    <property type="match status" value="1"/>
</dbReference>
<dbReference type="SUPFAM" id="SSF55785">
    <property type="entry name" value="PYP-like sensor domain (PAS domain)"/>
    <property type="match status" value="1"/>
</dbReference>
<dbReference type="SUPFAM" id="SSF109604">
    <property type="entry name" value="HD-domain/PDEase-like"/>
    <property type="match status" value="1"/>
</dbReference>
<dbReference type="PANTHER" id="PTHR43155">
    <property type="entry name" value="CYCLIC DI-GMP PHOSPHODIESTERASE PA4108-RELATED"/>
    <property type="match status" value="1"/>
</dbReference>
<dbReference type="Gene3D" id="1.10.3210.10">
    <property type="entry name" value="Hypothetical protein af1432"/>
    <property type="match status" value="1"/>
</dbReference>
<evidence type="ECO:0000313" key="4">
    <source>
        <dbReference type="EMBL" id="XFO70995.1"/>
    </source>
</evidence>
<dbReference type="InterPro" id="IPR035965">
    <property type="entry name" value="PAS-like_dom_sf"/>
</dbReference>
<dbReference type="SUPFAM" id="SSF55781">
    <property type="entry name" value="GAF domain-like"/>
    <property type="match status" value="1"/>
</dbReference>
<evidence type="ECO:0000259" key="3">
    <source>
        <dbReference type="PROSITE" id="PS51832"/>
    </source>
</evidence>
<accession>A0ABZ3IYC1</accession>
<evidence type="ECO:0000259" key="1">
    <source>
        <dbReference type="PROSITE" id="PS50113"/>
    </source>
</evidence>
<dbReference type="InterPro" id="IPR037522">
    <property type="entry name" value="HD_GYP_dom"/>
</dbReference>
<feature type="domain" description="HD" evidence="2">
    <location>
        <begin position="37"/>
        <end position="159"/>
    </location>
</feature>
<organism evidence="4 5">
    <name type="scientific">Sporomusa acidovorans (strain ATCC 49682 / DSM 3132 / Mol)</name>
    <dbReference type="NCBI Taxonomy" id="1123286"/>
    <lineage>
        <taxon>Bacteria</taxon>
        <taxon>Bacillati</taxon>
        <taxon>Bacillota</taxon>
        <taxon>Negativicutes</taxon>
        <taxon>Selenomonadales</taxon>
        <taxon>Sporomusaceae</taxon>
        <taxon>Sporomusa</taxon>
    </lineage>
</organism>
<dbReference type="Gene3D" id="3.30.450.40">
    <property type="match status" value="1"/>
</dbReference>
<evidence type="ECO:0008006" key="6">
    <source>
        <dbReference type="Google" id="ProtNLM"/>
    </source>
</evidence>
<dbReference type="InterPro" id="IPR006675">
    <property type="entry name" value="HDIG_dom"/>
</dbReference>
<dbReference type="EMBL" id="CP155571">
    <property type="protein sequence ID" value="XFO70995.1"/>
    <property type="molecule type" value="Genomic_DNA"/>
</dbReference>
<keyword evidence="5" id="KW-1185">Reference proteome</keyword>
<dbReference type="InterPro" id="IPR013656">
    <property type="entry name" value="PAS_4"/>
</dbReference>
<evidence type="ECO:0000313" key="5">
    <source>
        <dbReference type="Proteomes" id="UP000216052"/>
    </source>
</evidence>
<dbReference type="Proteomes" id="UP000216052">
    <property type="component" value="Chromosome"/>
</dbReference>
<sequence>MNEVEDKAGLKPVLAQWKEQEDFNFYLAILSHQFNHVFQHSERVAHYAVSLAKAIGCSESEILNVGAAAMLHDIGKINVPIKVLYKQGVYNRHDREEMERHSVYGYQMLLRSKELRQLASIVLHHHERCDGNGYPKRLQRQEIPLAARIIFVAEAFDVMTTVQNYQYLRNGEQALAELKRMAGSQFDETLVDAFIQAPPKIMAEMKTDKTIPVNQEEMYQVLAAGGVMRYMRNIANLGIICLDKNNTVVFCNSYAEKMRQLPAGSLLGKNFLDNYPSRRRKILEGKLLQLREGENNEWYRLMGRDGKFIENRYSRVFDEQGSFIGTVLVTIDVTARETVSRSLSAALERQAALYQAAQIITSALNIGEVIDGILRIIKRIIVVNRATIDLLPAKNSSMEAIGILGQGCHNATEKLRNTLRTVTVDDPKNKRTEWYIPIIYRSELLGILFVEKVIQKEDDKEKLELLEALASQTAVAIRNAKLQEEVAYLAECLMQEADKRMYENKRAYYEASRA</sequence>
<feature type="domain" description="HD-GYP" evidence="3">
    <location>
        <begin position="15"/>
        <end position="210"/>
    </location>
</feature>
<protein>
    <recommendedName>
        <fullName evidence="6">Cyclic di-GMP phosphodiesterase response regulator RpfG</fullName>
    </recommendedName>
</protein>
<dbReference type="InterPro" id="IPR000700">
    <property type="entry name" value="PAS-assoc_C"/>
</dbReference>
<dbReference type="InterPro" id="IPR003607">
    <property type="entry name" value="HD/PDEase_dom"/>
</dbReference>
<proteinExistence type="predicted"/>
<dbReference type="NCBIfam" id="TIGR00277">
    <property type="entry name" value="HDIG"/>
    <property type="match status" value="1"/>
</dbReference>
<dbReference type="InterPro" id="IPR029016">
    <property type="entry name" value="GAF-like_dom_sf"/>
</dbReference>
<dbReference type="CDD" id="cd00130">
    <property type="entry name" value="PAS"/>
    <property type="match status" value="1"/>
</dbReference>
<dbReference type="InterPro" id="IPR000014">
    <property type="entry name" value="PAS"/>
</dbReference>